<organism evidence="1">
    <name type="scientific">uncultured Caudovirales phage</name>
    <dbReference type="NCBI Taxonomy" id="2100421"/>
    <lineage>
        <taxon>Viruses</taxon>
        <taxon>Duplodnaviria</taxon>
        <taxon>Heunggongvirae</taxon>
        <taxon>Uroviricota</taxon>
        <taxon>Caudoviricetes</taxon>
        <taxon>Peduoviridae</taxon>
        <taxon>Maltschvirus</taxon>
        <taxon>Maltschvirus maltsch</taxon>
    </lineage>
</organism>
<gene>
    <name evidence="1" type="ORF">UFOVP516_52</name>
</gene>
<protein>
    <submittedName>
        <fullName evidence="1">Uncharacterized protein</fullName>
    </submittedName>
</protein>
<accession>A0A6J5MSI4</accession>
<dbReference type="EMBL" id="LR796480">
    <property type="protein sequence ID" value="CAB4147890.1"/>
    <property type="molecule type" value="Genomic_DNA"/>
</dbReference>
<reference evidence="1" key="1">
    <citation type="submission" date="2020-04" db="EMBL/GenBank/DDBJ databases">
        <authorList>
            <person name="Chiriac C."/>
            <person name="Salcher M."/>
            <person name="Ghai R."/>
            <person name="Kavagutti S V."/>
        </authorList>
    </citation>
    <scope>NUCLEOTIDE SEQUENCE</scope>
</reference>
<evidence type="ECO:0000313" key="1">
    <source>
        <dbReference type="EMBL" id="CAB4147890.1"/>
    </source>
</evidence>
<sequence length="82" mass="9788">MNKKKKVNMHKLYCLLQLVQENLDDLKVTNQKAIRLKDNISEFCELINDEVANTYTIQKSTYFQEITKKIDTIMRVNFNDEM</sequence>
<proteinExistence type="predicted"/>
<name>A0A6J5MSI4_9CAUD</name>